<dbReference type="AlphaFoldDB" id="K2IZM4"/>
<keyword evidence="2" id="KW-1185">Reference proteome</keyword>
<comment type="caution">
    <text evidence="1">The sequence shown here is derived from an EMBL/GenBank/DDBJ whole genome shotgun (WGS) entry which is preliminary data.</text>
</comment>
<protein>
    <submittedName>
        <fullName evidence="1">Uncharacterized protein</fullName>
    </submittedName>
</protein>
<sequence length="71" mass="7994">MVDIPVLTSLLSQQVLFLSLPDRPFFYLTSGYKLRLMSTATLARVGRRPVISAMHKSQAIGVQHLFRSKFG</sequence>
<dbReference type="EMBL" id="AMRK01000014">
    <property type="protein sequence ID" value="EKE68338.1"/>
    <property type="molecule type" value="Genomic_DNA"/>
</dbReference>
<dbReference type="Proteomes" id="UP000006762">
    <property type="component" value="Unassembled WGS sequence"/>
</dbReference>
<dbReference type="STRING" id="1208323.B30_18367"/>
<accession>K2IZM4</accession>
<organism evidence="1 2">
    <name type="scientific">Celeribacter baekdonensis B30</name>
    <dbReference type="NCBI Taxonomy" id="1208323"/>
    <lineage>
        <taxon>Bacteria</taxon>
        <taxon>Pseudomonadati</taxon>
        <taxon>Pseudomonadota</taxon>
        <taxon>Alphaproteobacteria</taxon>
        <taxon>Rhodobacterales</taxon>
        <taxon>Roseobacteraceae</taxon>
        <taxon>Celeribacter</taxon>
    </lineage>
</organism>
<reference evidence="1 2" key="1">
    <citation type="submission" date="2012-09" db="EMBL/GenBank/DDBJ databases">
        <title>Celeribacter baekdonensis B30 Genome Sequencing.</title>
        <authorList>
            <person name="Wang W."/>
        </authorList>
    </citation>
    <scope>NUCLEOTIDE SEQUENCE [LARGE SCALE GENOMIC DNA]</scope>
    <source>
        <strain evidence="1 2">B30</strain>
    </source>
</reference>
<gene>
    <name evidence="1" type="ORF">B30_18367</name>
</gene>
<evidence type="ECO:0000313" key="2">
    <source>
        <dbReference type="Proteomes" id="UP000006762"/>
    </source>
</evidence>
<evidence type="ECO:0000313" key="1">
    <source>
        <dbReference type="EMBL" id="EKE68338.1"/>
    </source>
</evidence>
<name>K2IZM4_9RHOB</name>
<proteinExistence type="predicted"/>